<organism evidence="12 13">
    <name type="scientific">Thalassotalea litorea</name>
    <dbReference type="NCBI Taxonomy" id="2020715"/>
    <lineage>
        <taxon>Bacteria</taxon>
        <taxon>Pseudomonadati</taxon>
        <taxon>Pseudomonadota</taxon>
        <taxon>Gammaproteobacteria</taxon>
        <taxon>Alteromonadales</taxon>
        <taxon>Colwelliaceae</taxon>
        <taxon>Thalassotalea</taxon>
    </lineage>
</organism>
<evidence type="ECO:0000256" key="2">
    <source>
        <dbReference type="ARBA" id="ARBA00007868"/>
    </source>
</evidence>
<dbReference type="InterPro" id="IPR003835">
    <property type="entry name" value="Glyco_trans_19"/>
</dbReference>
<dbReference type="GO" id="GO:0009245">
    <property type="term" value="P:lipid A biosynthetic process"/>
    <property type="evidence" value="ECO:0007669"/>
    <property type="project" value="UniProtKB-UniRule"/>
</dbReference>
<evidence type="ECO:0000256" key="1">
    <source>
        <dbReference type="ARBA" id="ARBA00002056"/>
    </source>
</evidence>
<evidence type="ECO:0000313" key="12">
    <source>
        <dbReference type="EMBL" id="TLU67605.1"/>
    </source>
</evidence>
<dbReference type="Gene3D" id="3.40.50.2000">
    <property type="entry name" value="Glycogen Phosphorylase B"/>
    <property type="match status" value="1"/>
</dbReference>
<dbReference type="HAMAP" id="MF_00392">
    <property type="entry name" value="LpxB"/>
    <property type="match status" value="1"/>
</dbReference>
<comment type="catalytic activity">
    <reaction evidence="10 11">
        <text>a lipid X + a UDP-2-N,3-O-bis[(3R)-3-hydroxyacyl]-alpha-D-glucosamine = a lipid A disaccharide + UDP + H(+)</text>
        <dbReference type="Rhea" id="RHEA:67828"/>
        <dbReference type="ChEBI" id="CHEBI:15378"/>
        <dbReference type="ChEBI" id="CHEBI:58223"/>
        <dbReference type="ChEBI" id="CHEBI:137748"/>
        <dbReference type="ChEBI" id="CHEBI:176338"/>
        <dbReference type="ChEBI" id="CHEBI:176343"/>
        <dbReference type="EC" id="2.4.1.182"/>
    </reaction>
</comment>
<dbReference type="Pfam" id="PF02684">
    <property type="entry name" value="LpxB"/>
    <property type="match status" value="1"/>
</dbReference>
<protein>
    <recommendedName>
        <fullName evidence="4 11">Lipid-A-disaccharide synthase</fullName>
        <ecNumber evidence="3 11">2.4.1.182</ecNumber>
    </recommendedName>
</protein>
<keyword evidence="5 11" id="KW-0444">Lipid biosynthesis</keyword>
<sequence>MSNSNPITFAIVVGEHSGDTLGAGLMTQLKERYPNAKFVGIGGPKMLKLGFDSLFAMEELAVMGIVEVLGRLKRLLHVRKTLVEYFSQTPPDVFIGIDAPDFNLGLEQRLKDKGIKTVHYVSPSVWAWREKRIFKIDKATDMVLSLLPFEKQFYDKHQVACTFVGHPLADDIPMHSDKLAARTQLGLDPKAKYLAIMPGSRGSELQRLLPDFFAAAKILQQKHPELKFVAPLIHDLRLAQFEQIKAEHAPDLKVTTIVNQTQQVMAASDCLLTASGTVTLEGALVKRPMVVAYKFQQLTYWLGRRLVKLKWFSLPNLLANKSLLPELLQSQVTPENLASEVEPLLFADQQTLIDEFTKIHLILKQNASARAADAVEQVLTQR</sequence>
<keyword evidence="6 11" id="KW-0441">Lipid A biosynthesis</keyword>
<evidence type="ECO:0000256" key="3">
    <source>
        <dbReference type="ARBA" id="ARBA00012687"/>
    </source>
</evidence>
<keyword evidence="9 11" id="KW-0443">Lipid metabolism</keyword>
<dbReference type="CDD" id="cd01635">
    <property type="entry name" value="Glycosyltransferase_GTB-type"/>
    <property type="match status" value="1"/>
</dbReference>
<evidence type="ECO:0000313" key="13">
    <source>
        <dbReference type="Proteomes" id="UP000307790"/>
    </source>
</evidence>
<keyword evidence="7 11" id="KW-0328">Glycosyltransferase</keyword>
<gene>
    <name evidence="11" type="primary">lpxB</name>
    <name evidence="12" type="ORF">FE810_01260</name>
</gene>
<dbReference type="NCBIfam" id="TIGR00215">
    <property type="entry name" value="lpxB"/>
    <property type="match status" value="1"/>
</dbReference>
<evidence type="ECO:0000256" key="10">
    <source>
        <dbReference type="ARBA" id="ARBA00048975"/>
    </source>
</evidence>
<dbReference type="EMBL" id="VCBC01000002">
    <property type="protein sequence ID" value="TLU67605.1"/>
    <property type="molecule type" value="Genomic_DNA"/>
</dbReference>
<evidence type="ECO:0000256" key="7">
    <source>
        <dbReference type="ARBA" id="ARBA00022676"/>
    </source>
</evidence>
<evidence type="ECO:0000256" key="9">
    <source>
        <dbReference type="ARBA" id="ARBA00023098"/>
    </source>
</evidence>
<dbReference type="AlphaFoldDB" id="A0A5R9IPZ1"/>
<dbReference type="PANTHER" id="PTHR30372">
    <property type="entry name" value="LIPID-A-DISACCHARIDE SYNTHASE"/>
    <property type="match status" value="1"/>
</dbReference>
<evidence type="ECO:0000256" key="11">
    <source>
        <dbReference type="HAMAP-Rule" id="MF_00392"/>
    </source>
</evidence>
<dbReference type="GO" id="GO:0005543">
    <property type="term" value="F:phospholipid binding"/>
    <property type="evidence" value="ECO:0007669"/>
    <property type="project" value="TreeGrafter"/>
</dbReference>
<evidence type="ECO:0000256" key="4">
    <source>
        <dbReference type="ARBA" id="ARBA00020902"/>
    </source>
</evidence>
<comment type="function">
    <text evidence="1 11">Condensation of UDP-2,3-diacylglucosamine and 2,3-diacylglucosamine-1-phosphate to form lipid A disaccharide, a precursor of lipid A, a phosphorylated glycolipid that anchors the lipopolysaccharide to the outer membrane of the cell.</text>
</comment>
<dbReference type="UniPathway" id="UPA00973"/>
<reference evidence="12 13" key="1">
    <citation type="submission" date="2019-05" db="EMBL/GenBank/DDBJ databases">
        <title>Genome sequences of Thalassotalea litorea 1K03283.</title>
        <authorList>
            <person name="Zhang D."/>
        </authorList>
    </citation>
    <scope>NUCLEOTIDE SEQUENCE [LARGE SCALE GENOMIC DNA]</scope>
    <source>
        <strain evidence="12 13">MCCC 1K03283</strain>
    </source>
</reference>
<dbReference type="PANTHER" id="PTHR30372:SF4">
    <property type="entry name" value="LIPID-A-DISACCHARIDE SYNTHASE, MITOCHONDRIAL-RELATED"/>
    <property type="match status" value="1"/>
</dbReference>
<dbReference type="SUPFAM" id="SSF53756">
    <property type="entry name" value="UDP-Glycosyltransferase/glycogen phosphorylase"/>
    <property type="match status" value="1"/>
</dbReference>
<dbReference type="OrthoDB" id="9801642at2"/>
<comment type="similarity">
    <text evidence="2 11">Belongs to the LpxB family.</text>
</comment>
<name>A0A5R9IPZ1_9GAMM</name>
<accession>A0A5R9IPZ1</accession>
<keyword evidence="13" id="KW-1185">Reference proteome</keyword>
<dbReference type="EC" id="2.4.1.182" evidence="3 11"/>
<comment type="pathway">
    <text evidence="11">Bacterial outer membrane biogenesis; LPS lipid A biosynthesis.</text>
</comment>
<dbReference type="GO" id="GO:0008915">
    <property type="term" value="F:lipid-A-disaccharide synthase activity"/>
    <property type="evidence" value="ECO:0007669"/>
    <property type="project" value="UniProtKB-UniRule"/>
</dbReference>
<comment type="caution">
    <text evidence="12">The sequence shown here is derived from an EMBL/GenBank/DDBJ whole genome shotgun (WGS) entry which is preliminary data.</text>
</comment>
<keyword evidence="8 11" id="KW-0808">Transferase</keyword>
<dbReference type="Proteomes" id="UP000307790">
    <property type="component" value="Unassembled WGS sequence"/>
</dbReference>
<evidence type="ECO:0000256" key="5">
    <source>
        <dbReference type="ARBA" id="ARBA00022516"/>
    </source>
</evidence>
<dbReference type="RefSeq" id="WP_138318208.1">
    <property type="nucleotide sequence ID" value="NZ_VCBC01000002.1"/>
</dbReference>
<evidence type="ECO:0000256" key="8">
    <source>
        <dbReference type="ARBA" id="ARBA00022679"/>
    </source>
</evidence>
<proteinExistence type="inferred from homology"/>
<evidence type="ECO:0000256" key="6">
    <source>
        <dbReference type="ARBA" id="ARBA00022556"/>
    </source>
</evidence>
<dbReference type="GO" id="GO:0016020">
    <property type="term" value="C:membrane"/>
    <property type="evidence" value="ECO:0007669"/>
    <property type="project" value="GOC"/>
</dbReference>